<accession>A0A8J7VRA5</accession>
<dbReference type="RefSeq" id="WP_211925361.1">
    <property type="nucleotide sequence ID" value="NZ_JAGQFT020000004.1"/>
</dbReference>
<name>A0A8J7VRA5_9GAMM</name>
<dbReference type="GO" id="GO:0003700">
    <property type="term" value="F:DNA-binding transcription factor activity"/>
    <property type="evidence" value="ECO:0007669"/>
    <property type="project" value="InterPro"/>
</dbReference>
<dbReference type="SUPFAM" id="SSF46785">
    <property type="entry name" value="Winged helix' DNA-binding domain"/>
    <property type="match status" value="1"/>
</dbReference>
<evidence type="ECO:0000313" key="4">
    <source>
        <dbReference type="Proteomes" id="UP000675747"/>
    </source>
</evidence>
<comment type="caution">
    <text evidence="2">The sequence shown here is derived from an EMBL/GenBank/DDBJ whole genome shotgun (WGS) entry which is preliminary data.</text>
</comment>
<feature type="domain" description="HTH marR-type" evidence="1">
    <location>
        <begin position="44"/>
        <end position="99"/>
    </location>
</feature>
<reference evidence="3 4" key="1">
    <citation type="journal article" date="2021" name="Microbiol. Resour. Announc.">
        <title>Draft Genome Sequence of Coralloluteibacterium stylophorae LMG 29479T.</title>
        <authorList>
            <person name="Karlyshev A.V."/>
            <person name="Kudryashova E.B."/>
            <person name="Ariskina E.V."/>
            <person name="Conroy A.P."/>
            <person name="Abidueva E.Y."/>
        </authorList>
    </citation>
    <scope>NUCLEOTIDE SEQUENCE [LARGE SCALE GENOMIC DNA]</scope>
    <source>
        <strain evidence="3 4">LMG 29479</strain>
    </source>
</reference>
<proteinExistence type="predicted"/>
<dbReference type="EMBL" id="JAGQFT010000009">
    <property type="protein sequence ID" value="MBR0561392.1"/>
    <property type="molecule type" value="Genomic_DNA"/>
</dbReference>
<reference evidence="2" key="2">
    <citation type="submission" date="2021-04" db="EMBL/GenBank/DDBJ databases">
        <authorList>
            <person name="Karlyshev A.V."/>
        </authorList>
    </citation>
    <scope>NUCLEOTIDE SEQUENCE</scope>
    <source>
        <strain evidence="2">LMG 29479</strain>
    </source>
</reference>
<protein>
    <submittedName>
        <fullName evidence="2">MarR family transcriptional regulator</fullName>
    </submittedName>
</protein>
<gene>
    <name evidence="3" type="ORF">KB893_008455</name>
    <name evidence="2" type="ORF">KB893_02485</name>
</gene>
<dbReference type="Proteomes" id="UP000675747">
    <property type="component" value="Unassembled WGS sequence"/>
</dbReference>
<organism evidence="2">
    <name type="scientific">Coralloluteibacterium stylophorae</name>
    <dbReference type="NCBI Taxonomy" id="1776034"/>
    <lineage>
        <taxon>Bacteria</taxon>
        <taxon>Pseudomonadati</taxon>
        <taxon>Pseudomonadota</taxon>
        <taxon>Gammaproteobacteria</taxon>
        <taxon>Lysobacterales</taxon>
        <taxon>Lysobacteraceae</taxon>
        <taxon>Coralloluteibacterium</taxon>
    </lineage>
</organism>
<evidence type="ECO:0000313" key="2">
    <source>
        <dbReference type="EMBL" id="MBR0561392.1"/>
    </source>
</evidence>
<dbReference type="EMBL" id="JAGQFT020000004">
    <property type="protein sequence ID" value="MBS7457168.1"/>
    <property type="molecule type" value="Genomic_DNA"/>
</dbReference>
<dbReference type="Gene3D" id="1.10.10.10">
    <property type="entry name" value="Winged helix-like DNA-binding domain superfamily/Winged helix DNA-binding domain"/>
    <property type="match status" value="1"/>
</dbReference>
<dbReference type="InterPro" id="IPR036390">
    <property type="entry name" value="WH_DNA-bd_sf"/>
</dbReference>
<evidence type="ECO:0000259" key="1">
    <source>
        <dbReference type="Pfam" id="PF12802"/>
    </source>
</evidence>
<dbReference type="AlphaFoldDB" id="A0A8J7VRA5"/>
<keyword evidence="4" id="KW-1185">Reference proteome</keyword>
<evidence type="ECO:0000313" key="3">
    <source>
        <dbReference type="EMBL" id="MBS7457168.1"/>
    </source>
</evidence>
<dbReference type="InterPro" id="IPR036388">
    <property type="entry name" value="WH-like_DNA-bd_sf"/>
</dbReference>
<sequence length="167" mass="18091">MHGDDDFVAGLGPAFLAHMLRRVSDRLVEAETAWHEEAGLASPPRTSSTLLALARHGPQPVTGLARLLKQSHQLVQQWIRTLSAAGLVKARADPADARRSLIALTARGQRHVADLELTLAACEQATTALLAAVAPDLEAQLWRLEQTLSGSDFTADIRRAYRSATKE</sequence>
<dbReference type="Pfam" id="PF12802">
    <property type="entry name" value="MarR_2"/>
    <property type="match status" value="1"/>
</dbReference>
<dbReference type="InterPro" id="IPR000835">
    <property type="entry name" value="HTH_MarR-typ"/>
</dbReference>